<dbReference type="AlphaFoldDB" id="B0DY14"/>
<feature type="region of interest" description="Disordered" evidence="1">
    <location>
        <begin position="19"/>
        <end position="39"/>
    </location>
</feature>
<dbReference type="RefSeq" id="XP_001888833.1">
    <property type="nucleotide sequence ID" value="XM_001888798.1"/>
</dbReference>
<evidence type="ECO:0000313" key="2">
    <source>
        <dbReference type="EMBL" id="EDR00606.1"/>
    </source>
</evidence>
<feature type="region of interest" description="Disordered" evidence="1">
    <location>
        <begin position="53"/>
        <end position="84"/>
    </location>
</feature>
<reference evidence="2 3" key="1">
    <citation type="journal article" date="2008" name="Nature">
        <title>The genome of Laccaria bicolor provides insights into mycorrhizal symbiosis.</title>
        <authorList>
            <person name="Martin F."/>
            <person name="Aerts A."/>
            <person name="Ahren D."/>
            <person name="Brun A."/>
            <person name="Danchin E.G.J."/>
            <person name="Duchaussoy F."/>
            <person name="Gibon J."/>
            <person name="Kohler A."/>
            <person name="Lindquist E."/>
            <person name="Pereda V."/>
            <person name="Salamov A."/>
            <person name="Shapiro H.J."/>
            <person name="Wuyts J."/>
            <person name="Blaudez D."/>
            <person name="Buee M."/>
            <person name="Brokstein P."/>
            <person name="Canbaeck B."/>
            <person name="Cohen D."/>
            <person name="Courty P.E."/>
            <person name="Coutinho P.M."/>
            <person name="Delaruelle C."/>
            <person name="Detter J.C."/>
            <person name="Deveau A."/>
            <person name="DiFazio S."/>
            <person name="Duplessis S."/>
            <person name="Fraissinet-Tachet L."/>
            <person name="Lucic E."/>
            <person name="Frey-Klett P."/>
            <person name="Fourrey C."/>
            <person name="Feussner I."/>
            <person name="Gay G."/>
            <person name="Grimwood J."/>
            <person name="Hoegger P.J."/>
            <person name="Jain P."/>
            <person name="Kilaru S."/>
            <person name="Labbe J."/>
            <person name="Lin Y.C."/>
            <person name="Legue V."/>
            <person name="Le Tacon F."/>
            <person name="Marmeisse R."/>
            <person name="Melayah D."/>
            <person name="Montanini B."/>
            <person name="Muratet M."/>
            <person name="Nehls U."/>
            <person name="Niculita-Hirzel H."/>
            <person name="Oudot-Le Secq M.P."/>
            <person name="Peter M."/>
            <person name="Quesneville H."/>
            <person name="Rajashekar B."/>
            <person name="Reich M."/>
            <person name="Rouhier N."/>
            <person name="Schmutz J."/>
            <person name="Yin T."/>
            <person name="Chalot M."/>
            <person name="Henrissat B."/>
            <person name="Kuees U."/>
            <person name="Lucas S."/>
            <person name="Van de Peer Y."/>
            <person name="Podila G.K."/>
            <person name="Polle A."/>
            <person name="Pukkila P.J."/>
            <person name="Richardson P.M."/>
            <person name="Rouze P."/>
            <person name="Sanders I.R."/>
            <person name="Stajich J.E."/>
            <person name="Tunlid A."/>
            <person name="Tuskan G."/>
            <person name="Grigoriev I.V."/>
        </authorList>
    </citation>
    <scope>NUCLEOTIDE SEQUENCE [LARGE SCALE GENOMIC DNA]</scope>
    <source>
        <strain evidence="3">S238N-H82 / ATCC MYA-4686</strain>
    </source>
</reference>
<gene>
    <name evidence="2" type="ORF">LACBIDRAFT_334084</name>
</gene>
<dbReference type="EMBL" id="DS547148">
    <property type="protein sequence ID" value="EDR00606.1"/>
    <property type="molecule type" value="Genomic_DNA"/>
</dbReference>
<sequence>MTETELHLVETQVKYGFGNKRGYKAPANSNSETEPDSGAEDLTAIVKLIMPASDSAMEPDSGAQDLVPKPDFNPSSSKDQTGPQKTAVCGLFAVYRPVSVCIGFNRFMTASKRAQERQIPLGIGTFIK</sequence>
<dbReference type="HOGENOM" id="CLU_1959958_0_0_1"/>
<dbReference type="InParanoid" id="B0DY14"/>
<protein>
    <submittedName>
        <fullName evidence="2">Predicted protein</fullName>
    </submittedName>
</protein>
<dbReference type="KEGG" id="lbc:LACBIDRAFT_334084"/>
<proteinExistence type="predicted"/>
<dbReference type="Proteomes" id="UP000001194">
    <property type="component" value="Unassembled WGS sequence"/>
</dbReference>
<organism evidence="3">
    <name type="scientific">Laccaria bicolor (strain S238N-H82 / ATCC MYA-4686)</name>
    <name type="common">Bicoloured deceiver</name>
    <name type="synonym">Laccaria laccata var. bicolor</name>
    <dbReference type="NCBI Taxonomy" id="486041"/>
    <lineage>
        <taxon>Eukaryota</taxon>
        <taxon>Fungi</taxon>
        <taxon>Dikarya</taxon>
        <taxon>Basidiomycota</taxon>
        <taxon>Agaricomycotina</taxon>
        <taxon>Agaricomycetes</taxon>
        <taxon>Agaricomycetidae</taxon>
        <taxon>Agaricales</taxon>
        <taxon>Agaricineae</taxon>
        <taxon>Hydnangiaceae</taxon>
        <taxon>Laccaria</taxon>
    </lineage>
</organism>
<keyword evidence="3" id="KW-1185">Reference proteome</keyword>
<evidence type="ECO:0000256" key="1">
    <source>
        <dbReference type="SAM" id="MobiDB-lite"/>
    </source>
</evidence>
<evidence type="ECO:0000313" key="3">
    <source>
        <dbReference type="Proteomes" id="UP000001194"/>
    </source>
</evidence>
<name>B0DY14_LACBS</name>
<dbReference type="GeneID" id="6084446"/>
<feature type="compositionally biased region" description="Polar residues" evidence="1">
    <location>
        <begin position="73"/>
        <end position="84"/>
    </location>
</feature>
<accession>B0DY14</accession>